<dbReference type="NCBIfam" id="TIGR03694">
    <property type="entry name" value="exosort_acyl"/>
    <property type="match status" value="1"/>
</dbReference>
<dbReference type="Pfam" id="PF13444">
    <property type="entry name" value="Acetyltransf_5"/>
    <property type="match status" value="1"/>
</dbReference>
<accession>A0A1Y0IC25</accession>
<name>A0A1Y0IC25_9GAMM</name>
<proteinExistence type="predicted"/>
<dbReference type="AlphaFoldDB" id="A0A1Y0IC25"/>
<reference evidence="1 2" key="1">
    <citation type="submission" date="2017-05" db="EMBL/GenBank/DDBJ databases">
        <title>Genomic insights into alkan degradation activity of Oleiphilus messinensis.</title>
        <authorList>
            <person name="Kozyavkin S.A."/>
            <person name="Slesarev A.I."/>
            <person name="Golyshin P.N."/>
            <person name="Korzhenkov A."/>
            <person name="Golyshina O.N."/>
            <person name="Toshchakov S.V."/>
        </authorList>
    </citation>
    <scope>NUCLEOTIDE SEQUENCE [LARGE SCALE GENOMIC DNA]</scope>
    <source>
        <strain evidence="1 2">ME102</strain>
    </source>
</reference>
<dbReference type="EMBL" id="CP021425">
    <property type="protein sequence ID" value="ARU56954.1"/>
    <property type="molecule type" value="Genomic_DNA"/>
</dbReference>
<sequence length="257" mass="29768">MGLLADRFTKYFSLQFAHTESLKERAFEIRHQVYCEELGWEPTNPTGKEMDPYDGHSLHCLLRHNPSDRFIGCIRLVNSISVLGSHSVPSEFHLMDQEDPEYGGFNYPKGLYGEVSRLAIIADFRRRQGERGSPFPQAEFEEYKPCEEERRSCSYMAFGLYLSGIVLSSFLKHQYFVATMEPKLHVHLRRAGLRFRQVSPLFDFNGQRAVYCADRIELINGLNEDMRELLSVIQYQLKRDLVADAQHSFPDVVKTMS</sequence>
<dbReference type="Proteomes" id="UP000196027">
    <property type="component" value="Chromosome"/>
</dbReference>
<dbReference type="Gene3D" id="3.40.630.30">
    <property type="match status" value="1"/>
</dbReference>
<protein>
    <submittedName>
        <fullName evidence="1">PEP-CTERM/exosortase system-associated acyltransferase</fullName>
    </submittedName>
</protein>
<keyword evidence="1" id="KW-0808">Transferase</keyword>
<evidence type="ECO:0000313" key="1">
    <source>
        <dbReference type="EMBL" id="ARU56954.1"/>
    </source>
</evidence>
<keyword evidence="1" id="KW-0012">Acyltransferase</keyword>
<dbReference type="KEGG" id="ome:OLMES_2909"/>
<evidence type="ECO:0000313" key="2">
    <source>
        <dbReference type="Proteomes" id="UP000196027"/>
    </source>
</evidence>
<dbReference type="InterPro" id="IPR016181">
    <property type="entry name" value="Acyl_CoA_acyltransferase"/>
</dbReference>
<dbReference type="RefSeq" id="WP_157678317.1">
    <property type="nucleotide sequence ID" value="NZ_CP021425.1"/>
</dbReference>
<dbReference type="InterPro" id="IPR022484">
    <property type="entry name" value="PEP-CTERM/exosrtase_acylTfrase"/>
</dbReference>
<dbReference type="OrthoDB" id="582214at2"/>
<dbReference type="GO" id="GO:0016746">
    <property type="term" value="F:acyltransferase activity"/>
    <property type="evidence" value="ECO:0007669"/>
    <property type="project" value="UniProtKB-KW"/>
</dbReference>
<organism evidence="1 2">
    <name type="scientific">Oleiphilus messinensis</name>
    <dbReference type="NCBI Taxonomy" id="141451"/>
    <lineage>
        <taxon>Bacteria</taxon>
        <taxon>Pseudomonadati</taxon>
        <taxon>Pseudomonadota</taxon>
        <taxon>Gammaproteobacteria</taxon>
        <taxon>Oceanospirillales</taxon>
        <taxon>Oleiphilaceae</taxon>
        <taxon>Oleiphilus</taxon>
    </lineage>
</organism>
<keyword evidence="2" id="KW-1185">Reference proteome</keyword>
<dbReference type="SUPFAM" id="SSF55729">
    <property type="entry name" value="Acyl-CoA N-acyltransferases (Nat)"/>
    <property type="match status" value="1"/>
</dbReference>
<gene>
    <name evidence="1" type="ORF">OLMES_2909</name>
</gene>